<keyword evidence="2" id="KW-1185">Reference proteome</keyword>
<dbReference type="EMBL" id="SJPG01000001">
    <property type="protein sequence ID" value="TWT59443.1"/>
    <property type="molecule type" value="Genomic_DNA"/>
</dbReference>
<accession>A0A5C5XAX4</accession>
<dbReference type="Proteomes" id="UP000316095">
    <property type="component" value="Unassembled WGS sequence"/>
</dbReference>
<reference evidence="1 2" key="1">
    <citation type="submission" date="2019-02" db="EMBL/GenBank/DDBJ databases">
        <title>Deep-cultivation of Planctomycetes and their phenomic and genomic characterization uncovers novel biology.</title>
        <authorList>
            <person name="Wiegand S."/>
            <person name="Jogler M."/>
            <person name="Boedeker C."/>
            <person name="Pinto D."/>
            <person name="Vollmers J."/>
            <person name="Rivas-Marin E."/>
            <person name="Kohn T."/>
            <person name="Peeters S.H."/>
            <person name="Heuer A."/>
            <person name="Rast P."/>
            <person name="Oberbeckmann S."/>
            <person name="Bunk B."/>
            <person name="Jeske O."/>
            <person name="Meyerdierks A."/>
            <person name="Storesund J.E."/>
            <person name="Kallscheuer N."/>
            <person name="Luecker S."/>
            <person name="Lage O.M."/>
            <person name="Pohl T."/>
            <person name="Merkel B.J."/>
            <person name="Hornburger P."/>
            <person name="Mueller R.-W."/>
            <person name="Bruemmer F."/>
            <person name="Labrenz M."/>
            <person name="Spormann A.M."/>
            <person name="Op Den Camp H."/>
            <person name="Overmann J."/>
            <person name="Amann R."/>
            <person name="Jetten M.S.M."/>
            <person name="Mascher T."/>
            <person name="Medema M.H."/>
            <person name="Devos D.P."/>
            <person name="Kaster A.-K."/>
            <person name="Ovreas L."/>
            <person name="Rohde M."/>
            <person name="Galperin M.Y."/>
            <person name="Jogler C."/>
        </authorList>
    </citation>
    <scope>NUCLEOTIDE SEQUENCE [LARGE SCALE GENOMIC DNA]</scope>
    <source>
        <strain evidence="1 2">Pan54</strain>
    </source>
</reference>
<evidence type="ECO:0000313" key="2">
    <source>
        <dbReference type="Proteomes" id="UP000316095"/>
    </source>
</evidence>
<evidence type="ECO:0000313" key="1">
    <source>
        <dbReference type="EMBL" id="TWT59443.1"/>
    </source>
</evidence>
<organism evidence="1 2">
    <name type="scientific">Rubinisphaera italica</name>
    <dbReference type="NCBI Taxonomy" id="2527969"/>
    <lineage>
        <taxon>Bacteria</taxon>
        <taxon>Pseudomonadati</taxon>
        <taxon>Planctomycetota</taxon>
        <taxon>Planctomycetia</taxon>
        <taxon>Planctomycetales</taxon>
        <taxon>Planctomycetaceae</taxon>
        <taxon>Rubinisphaera</taxon>
    </lineage>
</organism>
<sequence>MTMVSTRRPSDLCSLHQEGAREADRYKWIESEKRGHDIGWNAVHDWYRKYWLRYCREKRIEHVMGQRRWEEFSDTPSSYILELIQSNDLLFERVLDRLICDWENLDIITWGISWGICTERIISILEELDINSARLDPPIAN</sequence>
<gene>
    <name evidence="1" type="ORF">Pan54_01490</name>
</gene>
<proteinExistence type="predicted"/>
<name>A0A5C5XAX4_9PLAN</name>
<dbReference type="AlphaFoldDB" id="A0A5C5XAX4"/>
<protein>
    <submittedName>
        <fullName evidence="1">Uncharacterized protein</fullName>
    </submittedName>
</protein>
<comment type="caution">
    <text evidence="1">The sequence shown here is derived from an EMBL/GenBank/DDBJ whole genome shotgun (WGS) entry which is preliminary data.</text>
</comment>